<name>A0A834LMU5_RHOSS</name>
<dbReference type="SUPFAM" id="SSF54001">
    <property type="entry name" value="Cysteine proteinases"/>
    <property type="match status" value="1"/>
</dbReference>
<dbReference type="AlphaFoldDB" id="A0A834LMU5"/>
<gene>
    <name evidence="2" type="ORF">RHSIM_Rhsim06G0090900</name>
</gene>
<sequence>MDDCKMVTIKSVYNARYKHRNKLPQQEPEIDLSMKDATNTDVDSFVTKFSAYDIHIQQQIIERLKAQVIGNSTKSDKREEKGKHFPEKVVQPLVTKESVKIDKGKGLVVKKHHTSPYMQWFPIGIRKYVEKIIDVKGDGNCGYRAIAVGLGHGESEWINIRKILFMELEHYFSLYEGTCGDKELAEELRYKLNFYRSPTPNDRWMIMPKMGHLIASVFQTVVVFLSNHQCLTFLPLRYPPLPPESRRLIALGHVNGDHFVTIHLQPNSPIPPIARNWYIHHYSFADGWETQYSNQIEEFKNIVGNEVATTDIIELE</sequence>
<dbReference type="InterPro" id="IPR038765">
    <property type="entry name" value="Papain-like_cys_pep_sf"/>
</dbReference>
<keyword evidence="3" id="KW-1185">Reference proteome</keyword>
<accession>A0A834LMU5</accession>
<dbReference type="PROSITE" id="PS50802">
    <property type="entry name" value="OTU"/>
    <property type="match status" value="1"/>
</dbReference>
<dbReference type="CDD" id="cd22744">
    <property type="entry name" value="OTU"/>
    <property type="match status" value="1"/>
</dbReference>
<dbReference type="InterPro" id="IPR003323">
    <property type="entry name" value="OTU_dom"/>
</dbReference>
<feature type="domain" description="OTU" evidence="1">
    <location>
        <begin position="130"/>
        <end position="265"/>
    </location>
</feature>
<protein>
    <recommendedName>
        <fullName evidence="1">OTU domain-containing protein</fullName>
    </recommendedName>
</protein>
<evidence type="ECO:0000313" key="3">
    <source>
        <dbReference type="Proteomes" id="UP000626092"/>
    </source>
</evidence>
<proteinExistence type="predicted"/>
<dbReference type="EMBL" id="WJXA01000006">
    <property type="protein sequence ID" value="KAF7140835.1"/>
    <property type="molecule type" value="Genomic_DNA"/>
</dbReference>
<evidence type="ECO:0000259" key="1">
    <source>
        <dbReference type="PROSITE" id="PS50802"/>
    </source>
</evidence>
<dbReference type="Proteomes" id="UP000626092">
    <property type="component" value="Unassembled WGS sequence"/>
</dbReference>
<evidence type="ECO:0000313" key="2">
    <source>
        <dbReference type="EMBL" id="KAF7140835.1"/>
    </source>
</evidence>
<dbReference type="OrthoDB" id="1694816at2759"/>
<organism evidence="2 3">
    <name type="scientific">Rhododendron simsii</name>
    <name type="common">Sims's rhododendron</name>
    <dbReference type="NCBI Taxonomy" id="118357"/>
    <lineage>
        <taxon>Eukaryota</taxon>
        <taxon>Viridiplantae</taxon>
        <taxon>Streptophyta</taxon>
        <taxon>Embryophyta</taxon>
        <taxon>Tracheophyta</taxon>
        <taxon>Spermatophyta</taxon>
        <taxon>Magnoliopsida</taxon>
        <taxon>eudicotyledons</taxon>
        <taxon>Gunneridae</taxon>
        <taxon>Pentapetalae</taxon>
        <taxon>asterids</taxon>
        <taxon>Ericales</taxon>
        <taxon>Ericaceae</taxon>
        <taxon>Ericoideae</taxon>
        <taxon>Rhodoreae</taxon>
        <taxon>Rhododendron</taxon>
    </lineage>
</organism>
<comment type="caution">
    <text evidence="2">The sequence shown here is derived from an EMBL/GenBank/DDBJ whole genome shotgun (WGS) entry which is preliminary data.</text>
</comment>
<reference evidence="2" key="1">
    <citation type="submission" date="2019-11" db="EMBL/GenBank/DDBJ databases">
        <authorList>
            <person name="Liu Y."/>
            <person name="Hou J."/>
            <person name="Li T.-Q."/>
            <person name="Guan C.-H."/>
            <person name="Wu X."/>
            <person name="Wu H.-Z."/>
            <person name="Ling F."/>
            <person name="Zhang R."/>
            <person name="Shi X.-G."/>
            <person name="Ren J.-P."/>
            <person name="Chen E.-F."/>
            <person name="Sun J.-M."/>
        </authorList>
    </citation>
    <scope>NUCLEOTIDE SEQUENCE</scope>
    <source>
        <strain evidence="2">Adult_tree_wgs_1</strain>
        <tissue evidence="2">Leaves</tissue>
    </source>
</reference>